<dbReference type="InterPro" id="IPR005135">
    <property type="entry name" value="Endo/exonuclease/phosphatase"/>
</dbReference>
<dbReference type="EMBL" id="HAEJ01019018">
    <property type="protein sequence ID" value="SBS59475.1"/>
    <property type="molecule type" value="Transcribed_RNA"/>
</dbReference>
<evidence type="ECO:0000313" key="2">
    <source>
        <dbReference type="EMBL" id="SBS59475.1"/>
    </source>
</evidence>
<proteinExistence type="predicted"/>
<evidence type="ECO:0000259" key="1">
    <source>
        <dbReference type="Pfam" id="PF03372"/>
    </source>
</evidence>
<accession>A0A1A8VGD5</accession>
<gene>
    <name evidence="2" type="primary">Nfu_g_1_010939</name>
</gene>
<reference evidence="2" key="1">
    <citation type="submission" date="2016-05" db="EMBL/GenBank/DDBJ databases">
        <authorList>
            <person name="Lavstsen T."/>
            <person name="Jespersen J.S."/>
        </authorList>
    </citation>
    <scope>NUCLEOTIDE SEQUENCE</scope>
    <source>
        <tissue evidence="2">Brain</tissue>
    </source>
</reference>
<organism evidence="2">
    <name type="scientific">Nothobranchius furzeri</name>
    <name type="common">Turquoise killifish</name>
    <dbReference type="NCBI Taxonomy" id="105023"/>
    <lineage>
        <taxon>Eukaryota</taxon>
        <taxon>Metazoa</taxon>
        <taxon>Chordata</taxon>
        <taxon>Craniata</taxon>
        <taxon>Vertebrata</taxon>
        <taxon>Euteleostomi</taxon>
        <taxon>Actinopterygii</taxon>
        <taxon>Neopterygii</taxon>
        <taxon>Teleostei</taxon>
        <taxon>Neoteleostei</taxon>
        <taxon>Acanthomorphata</taxon>
        <taxon>Ovalentaria</taxon>
        <taxon>Atherinomorphae</taxon>
        <taxon>Cyprinodontiformes</taxon>
        <taxon>Nothobranchiidae</taxon>
        <taxon>Nothobranchius</taxon>
    </lineage>
</organism>
<dbReference type="AlphaFoldDB" id="A0A1A8VGD5"/>
<reference evidence="2" key="2">
    <citation type="submission" date="2016-06" db="EMBL/GenBank/DDBJ databases">
        <title>The genome of a short-lived fish provides insights into sex chromosome evolution and the genetic control of aging.</title>
        <authorList>
            <person name="Reichwald K."/>
            <person name="Felder M."/>
            <person name="Petzold A."/>
            <person name="Koch P."/>
            <person name="Groth M."/>
            <person name="Platzer M."/>
        </authorList>
    </citation>
    <scope>NUCLEOTIDE SEQUENCE</scope>
    <source>
        <tissue evidence="2">Brain</tissue>
    </source>
</reference>
<dbReference type="GO" id="GO:0003824">
    <property type="term" value="F:catalytic activity"/>
    <property type="evidence" value="ECO:0007669"/>
    <property type="project" value="InterPro"/>
</dbReference>
<feature type="domain" description="Endonuclease/exonuclease/phosphatase" evidence="1">
    <location>
        <begin position="98"/>
        <end position="217"/>
    </location>
</feature>
<sequence>MKLFVALAPEDKEKLDFLVDTVHRVGVVRDNSIRPVIIQFTMRAFRIKIWKVSRDNNTLKEKKLFLKEDLTQADRMERNRLWPIVEEARKQGKRAGFRGPHVYIEGKKEFSLKLDFLKAKYNNPILIIGGDFNDVSDDTVDRLPPRFTSISFKPTEFLSANYHLTDVWRYMNPDATQYTWSNSSRSSRSRIDLWLMSTHGLQYVTDVSYSHAPLSDHKLISLRLKGVKEQPSIRGYWKFNNDLLDDRKLKESVSFLVEKTFKEREMDPIQKWEFFKYKVQETAIKCCKEIKKQSTNKMQNLIVKLEPLISKQDLSESELRALSNLKDELDKMYVNLAKGAFIRSRAKWLEKGEKN</sequence>
<dbReference type="SUPFAM" id="SSF56219">
    <property type="entry name" value="DNase I-like"/>
    <property type="match status" value="1"/>
</dbReference>
<dbReference type="Gene3D" id="3.60.10.10">
    <property type="entry name" value="Endonuclease/exonuclease/phosphatase"/>
    <property type="match status" value="1"/>
</dbReference>
<name>A0A1A8VGD5_NOTFU</name>
<dbReference type="Pfam" id="PF03372">
    <property type="entry name" value="Exo_endo_phos"/>
    <property type="match status" value="1"/>
</dbReference>
<protein>
    <recommendedName>
        <fullName evidence="1">Endonuclease/exonuclease/phosphatase domain-containing protein</fullName>
    </recommendedName>
</protein>
<dbReference type="InterPro" id="IPR036691">
    <property type="entry name" value="Endo/exonu/phosph_ase_sf"/>
</dbReference>